<dbReference type="Proteomes" id="UP000176800">
    <property type="component" value="Unassembled WGS sequence"/>
</dbReference>
<accession>A0A1G2U5E8</accession>
<dbReference type="GO" id="GO:0004519">
    <property type="term" value="F:endonuclease activity"/>
    <property type="evidence" value="ECO:0007669"/>
    <property type="project" value="InterPro"/>
</dbReference>
<dbReference type="AlphaFoldDB" id="A0A1G2U5E8"/>
<gene>
    <name evidence="5" type="ORF">A3B14_01775</name>
</gene>
<dbReference type="EMBL" id="MHWE01000004">
    <property type="protein sequence ID" value="OHB04719.1"/>
    <property type="molecule type" value="Genomic_DNA"/>
</dbReference>
<evidence type="ECO:0000256" key="2">
    <source>
        <dbReference type="ARBA" id="ARBA00022840"/>
    </source>
</evidence>
<dbReference type="Gene3D" id="3.40.1350.10">
    <property type="match status" value="1"/>
</dbReference>
<dbReference type="InterPro" id="IPR011335">
    <property type="entry name" value="Restrct_endonuc-II-like"/>
</dbReference>
<evidence type="ECO:0000313" key="6">
    <source>
        <dbReference type="Proteomes" id="UP000176800"/>
    </source>
</evidence>
<dbReference type="InterPro" id="IPR005144">
    <property type="entry name" value="ATP-cone_dom"/>
</dbReference>
<name>A0A1G2U5E8_9BACT</name>
<proteinExistence type="predicted"/>
<protein>
    <recommendedName>
        <fullName evidence="4">ATP-cone domain-containing protein</fullName>
    </recommendedName>
</protein>
<evidence type="ECO:0000259" key="4">
    <source>
        <dbReference type="PROSITE" id="PS51161"/>
    </source>
</evidence>
<keyword evidence="2 3" id="KW-0067">ATP-binding</keyword>
<dbReference type="InterPro" id="IPR011856">
    <property type="entry name" value="tRNA_endonuc-like_dom_sf"/>
</dbReference>
<dbReference type="GO" id="GO:0005524">
    <property type="term" value="F:ATP binding"/>
    <property type="evidence" value="ECO:0007669"/>
    <property type="project" value="UniProtKB-UniRule"/>
</dbReference>
<dbReference type="CDD" id="cd22308">
    <property type="entry name" value="Af1548-like"/>
    <property type="match status" value="1"/>
</dbReference>
<dbReference type="SUPFAM" id="SSF52980">
    <property type="entry name" value="Restriction endonuclease-like"/>
    <property type="match status" value="1"/>
</dbReference>
<evidence type="ECO:0000313" key="5">
    <source>
        <dbReference type="EMBL" id="OHB04719.1"/>
    </source>
</evidence>
<evidence type="ECO:0000256" key="1">
    <source>
        <dbReference type="ARBA" id="ARBA00022741"/>
    </source>
</evidence>
<dbReference type="Pfam" id="PF04471">
    <property type="entry name" value="Mrr_cat"/>
    <property type="match status" value="1"/>
</dbReference>
<sequence>MNQEKQVLITKANGKQELFDRTKLLGSLLRAGATEEIAEELADHIVGELKDGMSTSQIYKHSFFLLNQKHKKAALRYSLRRAIMELGPSGFPFEDFVAQIFQAKGYKTETGKILLGGCVEHEVDVIAYNENKLLAAEVKFHNELGIKTDLKVALYVKARMEDLQENIFDFGGERKIDEGWLVTNTKFTTTAIHYGECKDLILVGWNYPKAGNLQDLIEDAGLHPITCLSSLSEHHKKTLLSQGVVLCKTLREDGNLLSSLGFSPDEKKMIFEEIDLL</sequence>
<feature type="domain" description="ATP-cone" evidence="4">
    <location>
        <begin position="7"/>
        <end position="88"/>
    </location>
</feature>
<dbReference type="InterPro" id="IPR007560">
    <property type="entry name" value="Restrct_endonuc_IV_Mrr"/>
</dbReference>
<dbReference type="GO" id="GO:0003677">
    <property type="term" value="F:DNA binding"/>
    <property type="evidence" value="ECO:0007669"/>
    <property type="project" value="InterPro"/>
</dbReference>
<dbReference type="PROSITE" id="PS51161">
    <property type="entry name" value="ATP_CONE"/>
    <property type="match status" value="1"/>
</dbReference>
<organism evidence="5 6">
    <name type="scientific">Candidatus Zambryskibacteria bacterium RIFCSPLOWO2_01_FULL_45_21</name>
    <dbReference type="NCBI Taxonomy" id="1802761"/>
    <lineage>
        <taxon>Bacteria</taxon>
        <taxon>Candidatus Zambryskiibacteriota</taxon>
    </lineage>
</organism>
<evidence type="ECO:0000256" key="3">
    <source>
        <dbReference type="PROSITE-ProRule" id="PRU00492"/>
    </source>
</evidence>
<dbReference type="GO" id="GO:0009307">
    <property type="term" value="P:DNA restriction-modification system"/>
    <property type="evidence" value="ECO:0007669"/>
    <property type="project" value="InterPro"/>
</dbReference>
<comment type="caution">
    <text evidence="5">The sequence shown here is derived from an EMBL/GenBank/DDBJ whole genome shotgun (WGS) entry which is preliminary data.</text>
</comment>
<keyword evidence="1 3" id="KW-0547">Nucleotide-binding</keyword>
<reference evidence="5 6" key="1">
    <citation type="journal article" date="2016" name="Nat. Commun.">
        <title>Thousands of microbial genomes shed light on interconnected biogeochemical processes in an aquifer system.</title>
        <authorList>
            <person name="Anantharaman K."/>
            <person name="Brown C.T."/>
            <person name="Hug L.A."/>
            <person name="Sharon I."/>
            <person name="Castelle C.J."/>
            <person name="Probst A.J."/>
            <person name="Thomas B.C."/>
            <person name="Singh A."/>
            <person name="Wilkins M.J."/>
            <person name="Karaoz U."/>
            <person name="Brodie E.L."/>
            <person name="Williams K.H."/>
            <person name="Hubbard S.S."/>
            <person name="Banfield J.F."/>
        </authorList>
    </citation>
    <scope>NUCLEOTIDE SEQUENCE [LARGE SCALE GENOMIC DNA]</scope>
</reference>